<dbReference type="PROSITE" id="PS52039">
    <property type="entry name" value="TOPO_IA_2"/>
    <property type="match status" value="1"/>
</dbReference>
<dbReference type="InterPro" id="IPR000380">
    <property type="entry name" value="Topo_IA"/>
</dbReference>
<evidence type="ECO:0000256" key="9">
    <source>
        <dbReference type="SAM" id="MobiDB-lite"/>
    </source>
</evidence>
<organism evidence="12">
    <name type="scientific">marine metagenome</name>
    <dbReference type="NCBI Taxonomy" id="408172"/>
    <lineage>
        <taxon>unclassified sequences</taxon>
        <taxon>metagenomes</taxon>
        <taxon>ecological metagenomes</taxon>
    </lineage>
</organism>
<dbReference type="InterPro" id="IPR023406">
    <property type="entry name" value="Topo_IA_AS"/>
</dbReference>
<dbReference type="GO" id="GO:0046872">
    <property type="term" value="F:metal ion binding"/>
    <property type="evidence" value="ECO:0007669"/>
    <property type="project" value="UniProtKB-KW"/>
</dbReference>
<dbReference type="SMART" id="SM00437">
    <property type="entry name" value="TOP1Ac"/>
    <property type="match status" value="1"/>
</dbReference>
<dbReference type="InterPro" id="IPR013825">
    <property type="entry name" value="Topo_IA_cen_sub2"/>
</dbReference>
<dbReference type="InterPro" id="IPR013824">
    <property type="entry name" value="Topo_IA_cen_sub1"/>
</dbReference>
<proteinExistence type="inferred from homology"/>
<comment type="similarity">
    <text evidence="2">Belongs to the type IA topoisomerase family.</text>
</comment>
<dbReference type="SMART" id="SM00436">
    <property type="entry name" value="TOP1Bc"/>
    <property type="match status" value="1"/>
</dbReference>
<evidence type="ECO:0000256" key="8">
    <source>
        <dbReference type="ARBA" id="ARBA00023235"/>
    </source>
</evidence>
<dbReference type="SMART" id="SM00493">
    <property type="entry name" value="TOPRIM"/>
    <property type="match status" value="1"/>
</dbReference>
<dbReference type="PANTHER" id="PTHR42785">
    <property type="entry name" value="DNA TOPOISOMERASE, TYPE IA, CORE"/>
    <property type="match status" value="1"/>
</dbReference>
<keyword evidence="8" id="KW-0413">Isomerase</keyword>
<dbReference type="CDD" id="cd00186">
    <property type="entry name" value="TOP1Ac"/>
    <property type="match status" value="1"/>
</dbReference>
<dbReference type="EC" id="5.6.2.1" evidence="3"/>
<dbReference type="Gene3D" id="1.10.290.10">
    <property type="entry name" value="Topoisomerase I, domain 4"/>
    <property type="match status" value="1"/>
</dbReference>
<sequence>VDGVSTSLVIVESPAKAKTIAGYLGDGFVVESSIGHVRDLPQRASDVPDAYKGESWAKTGVDIHNDFKPLYVVNADKKQQMAHLKRLLKDADHLYLATDEDREGEAIAWHLLEVLNPKVPVHRMVFHEITKGAITEALANTRELDRRLVDAQETRRILDRLYGYELSPVLWRMIGAGLSAGRVQSVATRMVVERERERMAFLAAGYWDLTATVATTDGQAFTTRLVEVDGRRVASGRDFGDDGCPDRDDVLVLDQASADALTVGLQGRTATVDSVEAKPYRRRPAAPFTTSTFQQEAGRRLRLSSSLAMHAAQGLYQKGYITYMRTDSTTLSDTAVRAARAEVRERFGADHLPDAPRTYANKVRNAQEAHEAIRPAGDRFRHPDEVAGEVPSSEARVYEMIWRRTVASQMTDAVGETVRVRANADVGPEGSEVGRATTLAASGTVISHQGFRRAYEVESDDADGEEAERVLPAVVVGATVDVNEVVPEGHTTQPPARYTEASLVKGMEEFGVGRPSTYASIMETIQRNYVWKKGSALVPTLSAFAVTTLLERHFPRLVDYDFTAAMEEDLDQIANGEAERVPWLQSFYFGSDDDIGLHAKVTARLGEIDPRGVSTVPLGATEDGEPVVARYGKFGPYVQVGEETASIPDDVPLDELTVDRALEYLNTPGDRDLGTDPETGLPVVARSGRFGPYVSLGRLPERPSPGSPEARLMALPGSRREVKVAMAYLRLAAGRLTGAATRLVLTVPKRGVGKKALDRLEADVGSGSTPTEALARSAELGITGRPLAGIGDVLGLVDGLDPDQPPDVVLQGILEASGYLDEVRADDKAESRLANLDAVAEVVADFPDITALIDEVDRQAEADDQPRPRTASLFQTMTLERITFEDAMQLLSLPRMVGTDPADGVEITVQNGRFGPYLKKGADSRSLDKEEQLLTITLEECLEVLAQPKRRGRTVARPPLRELGVDAASGKTMVLKDGNWGPYVTDGEYNASLKRGDAVEELTDERASELLAERRMKGPAKKKR</sequence>
<dbReference type="InterPro" id="IPR003601">
    <property type="entry name" value="Topo_IA_2"/>
</dbReference>
<dbReference type="GO" id="GO:0006265">
    <property type="term" value="P:DNA topological change"/>
    <property type="evidence" value="ECO:0007669"/>
    <property type="project" value="InterPro"/>
</dbReference>
<comment type="catalytic activity">
    <reaction evidence="1">
        <text>ATP-independent breakage of single-stranded DNA, followed by passage and rejoining.</text>
        <dbReference type="EC" id="5.6.2.1"/>
    </reaction>
</comment>
<evidence type="ECO:0000313" key="12">
    <source>
        <dbReference type="EMBL" id="SUZ83842.1"/>
    </source>
</evidence>
<dbReference type="EMBL" id="UINC01001569">
    <property type="protein sequence ID" value="SUZ83842.1"/>
    <property type="molecule type" value="Genomic_DNA"/>
</dbReference>
<dbReference type="SUPFAM" id="SSF52540">
    <property type="entry name" value="P-loop containing nucleoside triphosphate hydrolases"/>
    <property type="match status" value="1"/>
</dbReference>
<evidence type="ECO:0000256" key="2">
    <source>
        <dbReference type="ARBA" id="ARBA00009446"/>
    </source>
</evidence>
<dbReference type="InterPro" id="IPR034149">
    <property type="entry name" value="TOPRIM_TopoI"/>
</dbReference>
<dbReference type="InterPro" id="IPR025589">
    <property type="entry name" value="Toprim_C_rpt"/>
</dbReference>
<accession>A0A381QWM9</accession>
<dbReference type="InterPro" id="IPR028612">
    <property type="entry name" value="Topoisom_1_IA"/>
</dbReference>
<dbReference type="GO" id="GO:0003677">
    <property type="term" value="F:DNA binding"/>
    <property type="evidence" value="ECO:0007669"/>
    <property type="project" value="UniProtKB-KW"/>
</dbReference>
<evidence type="ECO:0000256" key="4">
    <source>
        <dbReference type="ARBA" id="ARBA00022723"/>
    </source>
</evidence>
<protein>
    <recommendedName>
        <fullName evidence="3">DNA topoisomerase</fullName>
        <ecNumber evidence="3">5.6.2.1</ecNumber>
    </recommendedName>
</protein>
<dbReference type="Pfam" id="PF13368">
    <property type="entry name" value="Toprim_C_rpt"/>
    <property type="match status" value="4"/>
</dbReference>
<dbReference type="PANTHER" id="PTHR42785:SF1">
    <property type="entry name" value="DNA TOPOISOMERASE"/>
    <property type="match status" value="1"/>
</dbReference>
<dbReference type="InterPro" id="IPR013826">
    <property type="entry name" value="Topo_IA_cen_sub3"/>
</dbReference>
<feature type="domain" description="Topo IA-type catalytic" evidence="11">
    <location>
        <begin position="145"/>
        <end position="595"/>
    </location>
</feature>
<evidence type="ECO:0000259" key="10">
    <source>
        <dbReference type="PROSITE" id="PS50880"/>
    </source>
</evidence>
<feature type="compositionally biased region" description="Basic and acidic residues" evidence="9">
    <location>
        <begin position="994"/>
        <end position="1016"/>
    </location>
</feature>
<dbReference type="InterPro" id="IPR023405">
    <property type="entry name" value="Topo_IA_core_domain"/>
</dbReference>
<dbReference type="SUPFAM" id="SSF56712">
    <property type="entry name" value="Prokaryotic type I DNA topoisomerase"/>
    <property type="match status" value="1"/>
</dbReference>
<feature type="domain" description="Toprim" evidence="10">
    <location>
        <begin position="6"/>
        <end position="130"/>
    </location>
</feature>
<dbReference type="PROSITE" id="PS00396">
    <property type="entry name" value="TOPO_IA_1"/>
    <property type="match status" value="1"/>
</dbReference>
<reference evidence="12" key="1">
    <citation type="submission" date="2018-05" db="EMBL/GenBank/DDBJ databases">
        <authorList>
            <person name="Lanie J.A."/>
            <person name="Ng W.-L."/>
            <person name="Kazmierczak K.M."/>
            <person name="Andrzejewski T.M."/>
            <person name="Davidsen T.M."/>
            <person name="Wayne K.J."/>
            <person name="Tettelin H."/>
            <person name="Glass J.I."/>
            <person name="Rusch D."/>
            <person name="Podicherti R."/>
            <person name="Tsui H.-C.T."/>
            <person name="Winkler M.E."/>
        </authorList>
    </citation>
    <scope>NUCLEOTIDE SEQUENCE</scope>
</reference>
<evidence type="ECO:0000256" key="1">
    <source>
        <dbReference type="ARBA" id="ARBA00000213"/>
    </source>
</evidence>
<dbReference type="Pfam" id="PF01131">
    <property type="entry name" value="Topoisom_bac"/>
    <property type="match status" value="1"/>
</dbReference>
<dbReference type="Gene3D" id="2.70.20.10">
    <property type="entry name" value="Topoisomerase I, domain 3"/>
    <property type="match status" value="1"/>
</dbReference>
<dbReference type="PROSITE" id="PS50880">
    <property type="entry name" value="TOPRIM"/>
    <property type="match status" value="1"/>
</dbReference>
<dbReference type="Gene3D" id="1.10.460.10">
    <property type="entry name" value="Topoisomerase I, domain 2"/>
    <property type="match status" value="1"/>
</dbReference>
<gene>
    <name evidence="12" type="ORF">METZ01_LOCUS36696</name>
</gene>
<keyword evidence="6" id="KW-0799">Topoisomerase</keyword>
<dbReference type="HAMAP" id="MF_00952">
    <property type="entry name" value="Topoisom_1_prok"/>
    <property type="match status" value="1"/>
</dbReference>
<dbReference type="Gene3D" id="1.10.486.10">
    <property type="entry name" value="PCRA, domain 4"/>
    <property type="match status" value="1"/>
</dbReference>
<name>A0A381QWM9_9ZZZZ</name>
<dbReference type="AlphaFoldDB" id="A0A381QWM9"/>
<dbReference type="InterPro" id="IPR003602">
    <property type="entry name" value="Topo_IA_DNA-bd_dom"/>
</dbReference>
<dbReference type="CDD" id="cd03363">
    <property type="entry name" value="TOPRIM_TopoIA_TopoI"/>
    <property type="match status" value="1"/>
</dbReference>
<evidence type="ECO:0000256" key="5">
    <source>
        <dbReference type="ARBA" id="ARBA00022842"/>
    </source>
</evidence>
<keyword evidence="7" id="KW-0238">DNA-binding</keyword>
<dbReference type="PRINTS" id="PR00417">
    <property type="entry name" value="PRTPISMRASEI"/>
</dbReference>
<feature type="non-terminal residue" evidence="12">
    <location>
        <position position="1"/>
    </location>
</feature>
<dbReference type="InterPro" id="IPR027417">
    <property type="entry name" value="P-loop_NTPase"/>
</dbReference>
<dbReference type="Pfam" id="PF01751">
    <property type="entry name" value="Toprim"/>
    <property type="match status" value="1"/>
</dbReference>
<keyword evidence="5" id="KW-0460">Magnesium</keyword>
<dbReference type="InterPro" id="IPR006171">
    <property type="entry name" value="TOPRIM_dom"/>
</dbReference>
<dbReference type="Gene3D" id="3.40.50.140">
    <property type="match status" value="1"/>
</dbReference>
<dbReference type="GO" id="GO:0003917">
    <property type="term" value="F:DNA topoisomerase type I (single strand cut, ATP-independent) activity"/>
    <property type="evidence" value="ECO:0007669"/>
    <property type="project" value="UniProtKB-EC"/>
</dbReference>
<dbReference type="InterPro" id="IPR013497">
    <property type="entry name" value="Topo_IA_cen"/>
</dbReference>
<keyword evidence="4" id="KW-0479">Metal-binding</keyword>
<dbReference type="InterPro" id="IPR005733">
    <property type="entry name" value="TopoI_bac-type"/>
</dbReference>
<evidence type="ECO:0000256" key="6">
    <source>
        <dbReference type="ARBA" id="ARBA00023029"/>
    </source>
</evidence>
<evidence type="ECO:0000259" key="11">
    <source>
        <dbReference type="PROSITE" id="PS52039"/>
    </source>
</evidence>
<evidence type="ECO:0000256" key="7">
    <source>
        <dbReference type="ARBA" id="ARBA00023125"/>
    </source>
</evidence>
<feature type="region of interest" description="Disordered" evidence="9">
    <location>
        <begin position="994"/>
        <end position="1024"/>
    </location>
</feature>
<evidence type="ECO:0000256" key="3">
    <source>
        <dbReference type="ARBA" id="ARBA00012891"/>
    </source>
</evidence>
<dbReference type="NCBIfam" id="TIGR01051">
    <property type="entry name" value="topA_bact"/>
    <property type="match status" value="1"/>
</dbReference>